<protein>
    <recommendedName>
        <fullName evidence="3">Plastid lipid-associated protein/fibrillin conserved domain-containing protein</fullName>
    </recommendedName>
</protein>
<dbReference type="InterPro" id="IPR039633">
    <property type="entry name" value="PAP"/>
</dbReference>
<evidence type="ECO:0000256" key="1">
    <source>
        <dbReference type="ARBA" id="ARBA00004474"/>
    </source>
</evidence>
<keyword evidence="5" id="KW-1185">Reference proteome</keyword>
<proteinExistence type="predicted"/>
<dbReference type="Pfam" id="PF04755">
    <property type="entry name" value="PAP_fibrillin"/>
    <property type="match status" value="1"/>
</dbReference>
<gene>
    <name evidence="4" type="ORF">CEUSTIGMA_g316.t1</name>
</gene>
<evidence type="ECO:0000313" key="5">
    <source>
        <dbReference type="Proteomes" id="UP000232323"/>
    </source>
</evidence>
<dbReference type="InterPro" id="IPR006843">
    <property type="entry name" value="PAP/fibrillin_dom"/>
</dbReference>
<dbReference type="GO" id="GO:0009536">
    <property type="term" value="C:plastid"/>
    <property type="evidence" value="ECO:0007669"/>
    <property type="project" value="UniProtKB-SubCell"/>
</dbReference>
<name>A0A250WPY8_9CHLO</name>
<feature type="domain" description="Plastid lipid-associated protein/fibrillin conserved" evidence="3">
    <location>
        <begin position="47"/>
        <end position="264"/>
    </location>
</feature>
<dbReference type="OrthoDB" id="550273at2759"/>
<dbReference type="PANTHER" id="PTHR31906">
    <property type="entry name" value="PLASTID-LIPID-ASSOCIATED PROTEIN 4, CHLOROPLASTIC-RELATED"/>
    <property type="match status" value="1"/>
</dbReference>
<comment type="caution">
    <text evidence="4">The sequence shown here is derived from an EMBL/GenBank/DDBJ whole genome shotgun (WGS) entry which is preliminary data.</text>
</comment>
<organism evidence="4 5">
    <name type="scientific">Chlamydomonas eustigma</name>
    <dbReference type="NCBI Taxonomy" id="1157962"/>
    <lineage>
        <taxon>Eukaryota</taxon>
        <taxon>Viridiplantae</taxon>
        <taxon>Chlorophyta</taxon>
        <taxon>core chlorophytes</taxon>
        <taxon>Chlorophyceae</taxon>
        <taxon>CS clade</taxon>
        <taxon>Chlamydomonadales</taxon>
        <taxon>Chlamydomonadaceae</taxon>
        <taxon>Chlamydomonas</taxon>
    </lineage>
</organism>
<accession>A0A250WPY8</accession>
<dbReference type="Proteomes" id="UP000232323">
    <property type="component" value="Unassembled WGS sequence"/>
</dbReference>
<dbReference type="STRING" id="1157962.A0A250WPY8"/>
<evidence type="ECO:0000256" key="2">
    <source>
        <dbReference type="ARBA" id="ARBA00022640"/>
    </source>
</evidence>
<dbReference type="EMBL" id="BEGY01000001">
    <property type="protein sequence ID" value="GAX72861.1"/>
    <property type="molecule type" value="Genomic_DNA"/>
</dbReference>
<dbReference type="AlphaFoldDB" id="A0A250WPY8"/>
<evidence type="ECO:0000313" key="4">
    <source>
        <dbReference type="EMBL" id="GAX72861.1"/>
    </source>
</evidence>
<evidence type="ECO:0000259" key="3">
    <source>
        <dbReference type="Pfam" id="PF04755"/>
    </source>
</evidence>
<keyword evidence="2" id="KW-0934">Plastid</keyword>
<reference evidence="4 5" key="1">
    <citation type="submission" date="2017-08" db="EMBL/GenBank/DDBJ databases">
        <title>Acidophilic green algal genome provides insights into adaptation to an acidic environment.</title>
        <authorList>
            <person name="Hirooka S."/>
            <person name="Hirose Y."/>
            <person name="Kanesaki Y."/>
            <person name="Higuchi S."/>
            <person name="Fujiwara T."/>
            <person name="Onuma R."/>
            <person name="Era A."/>
            <person name="Ohbayashi R."/>
            <person name="Uzuka A."/>
            <person name="Nozaki H."/>
            <person name="Yoshikawa H."/>
            <person name="Miyagishima S.Y."/>
        </authorList>
    </citation>
    <scope>NUCLEOTIDE SEQUENCE [LARGE SCALE GENOMIC DNA]</scope>
    <source>
        <strain evidence="4 5">NIES-2499</strain>
    </source>
</reference>
<sequence>MKVSMSTSLSSTGEIRLLRNKCPPRLSTCTKATILEMLDPAAAKKSEAKKELLDLISDTSRGFRATRLSRGAIEEAQVAVENFSGTELQYNLLEGKWKLLFTTASDVLPILGAETRLTPLIGPSPLQVGNIYQTFSSVEKGVVQNIIELSAPFLLQEYKGVTVTVQARYEVRSPHRISLVFDEARVGSLRISEGLEALIAPAMLPRGSLQHRLLLGIKEFQLRFPFNSARQLVMRASGDVDPIRGGGDYQLTYLDEDMLIGRATTLGGSFIFIRESAGI</sequence>
<comment type="subcellular location">
    <subcellularLocation>
        <location evidence="1">Plastid</location>
    </subcellularLocation>
</comment>